<sequence length="119" mass="12376">MKPGAHLLLLAGLLALWALMPPASAKGKPGSCPVRKGPGICLHGCSSDYSCPGRQKCCSNGCGHVCMDPVFRNKPGRCPRHKGPVICGHGCSSDFDCGGRQKCCGTGCGRMCKNPVFAD</sequence>
<dbReference type="RefSeq" id="XP_054837318.1">
    <property type="nucleotide sequence ID" value="XM_054981343.1"/>
</dbReference>
<evidence type="ECO:0000313" key="8">
    <source>
        <dbReference type="Proteomes" id="UP001190640"/>
    </source>
</evidence>
<keyword evidence="2" id="KW-0929">Antimicrobial</keyword>
<feature type="domain" description="WAP" evidence="7">
    <location>
        <begin position="25"/>
        <end position="70"/>
    </location>
</feature>
<comment type="similarity">
    <text evidence="5">Belongs to the venom waprin family.</text>
</comment>
<dbReference type="SUPFAM" id="SSF57256">
    <property type="entry name" value="Elafin-like"/>
    <property type="match status" value="2"/>
</dbReference>
<dbReference type="InterPro" id="IPR008197">
    <property type="entry name" value="WAP_dom"/>
</dbReference>
<feature type="chain" id="PRO_5041725861" evidence="6">
    <location>
        <begin position="26"/>
        <end position="119"/>
    </location>
</feature>
<keyword evidence="4" id="KW-0044">Antibiotic</keyword>
<feature type="domain" description="WAP" evidence="7">
    <location>
        <begin position="71"/>
        <end position="116"/>
    </location>
</feature>
<gene>
    <name evidence="9" type="primary">LOC129331022</name>
</gene>
<dbReference type="SMART" id="SM00217">
    <property type="entry name" value="WAP"/>
    <property type="match status" value="2"/>
</dbReference>
<dbReference type="GO" id="GO:0019731">
    <property type="term" value="P:antibacterial humoral response"/>
    <property type="evidence" value="ECO:0007669"/>
    <property type="project" value="TreeGrafter"/>
</dbReference>
<evidence type="ECO:0000256" key="1">
    <source>
        <dbReference type="ARBA" id="ARBA00002473"/>
    </source>
</evidence>
<feature type="signal peptide" evidence="6">
    <location>
        <begin position="1"/>
        <end position="25"/>
    </location>
</feature>
<dbReference type="GO" id="GO:0045087">
    <property type="term" value="P:innate immune response"/>
    <property type="evidence" value="ECO:0007669"/>
    <property type="project" value="TreeGrafter"/>
</dbReference>
<comment type="function">
    <text evidence="1">Damages membranes of susceptible bacteria. Has no hemolytic activity. Not toxic to mice. Does not inhibit the proteinases elastase and cathepsin G.</text>
</comment>
<evidence type="ECO:0000256" key="2">
    <source>
        <dbReference type="ARBA" id="ARBA00022529"/>
    </source>
</evidence>
<evidence type="ECO:0000256" key="5">
    <source>
        <dbReference type="ARBA" id="ARBA00035122"/>
    </source>
</evidence>
<keyword evidence="8" id="KW-1185">Reference proteome</keyword>
<dbReference type="Gene3D" id="4.10.75.10">
    <property type="entry name" value="Elafin-like"/>
    <property type="match status" value="2"/>
</dbReference>
<evidence type="ECO:0000313" key="9">
    <source>
        <dbReference type="RefSeq" id="XP_054837318.1"/>
    </source>
</evidence>
<evidence type="ECO:0000256" key="4">
    <source>
        <dbReference type="ARBA" id="ARBA00023022"/>
    </source>
</evidence>
<dbReference type="GO" id="GO:0005615">
    <property type="term" value="C:extracellular space"/>
    <property type="evidence" value="ECO:0007669"/>
    <property type="project" value="TreeGrafter"/>
</dbReference>
<evidence type="ECO:0000259" key="7">
    <source>
        <dbReference type="PROSITE" id="PS51390"/>
    </source>
</evidence>
<dbReference type="CDD" id="cd00199">
    <property type="entry name" value="WAP"/>
    <property type="match status" value="1"/>
</dbReference>
<evidence type="ECO:0000256" key="3">
    <source>
        <dbReference type="ARBA" id="ARBA00022729"/>
    </source>
</evidence>
<dbReference type="PRINTS" id="PR00003">
    <property type="entry name" value="4DISULPHCORE"/>
</dbReference>
<evidence type="ECO:0000256" key="6">
    <source>
        <dbReference type="SAM" id="SignalP"/>
    </source>
</evidence>
<protein>
    <submittedName>
        <fullName evidence="9">Scuwaprin-a-like</fullName>
    </submittedName>
</protein>
<dbReference type="InterPro" id="IPR050514">
    <property type="entry name" value="WAP_four-disulfide_core"/>
</dbReference>
<dbReference type="GeneID" id="129331022"/>
<dbReference type="InterPro" id="IPR036645">
    <property type="entry name" value="Elafin-like_sf"/>
</dbReference>
<accession>A0AA97L0K9</accession>
<dbReference type="Pfam" id="PF00095">
    <property type="entry name" value="WAP"/>
    <property type="match status" value="2"/>
</dbReference>
<dbReference type="AlphaFoldDB" id="A0AA97L0K9"/>
<dbReference type="Proteomes" id="UP001190640">
    <property type="component" value="Chromosome 5"/>
</dbReference>
<keyword evidence="3 6" id="KW-0732">Signal</keyword>
<name>A0AA97L0K9_EUBMA</name>
<dbReference type="GO" id="GO:0004867">
    <property type="term" value="F:serine-type endopeptidase inhibitor activity"/>
    <property type="evidence" value="ECO:0007669"/>
    <property type="project" value="TreeGrafter"/>
</dbReference>
<dbReference type="FunFam" id="4.10.75.10:FF:000001">
    <property type="entry name" value="Anosmin 1"/>
    <property type="match status" value="1"/>
</dbReference>
<dbReference type="PANTHER" id="PTHR19441">
    <property type="entry name" value="WHEY ACDIC PROTEIN WAP"/>
    <property type="match status" value="1"/>
</dbReference>
<dbReference type="PROSITE" id="PS51390">
    <property type="entry name" value="WAP"/>
    <property type="match status" value="2"/>
</dbReference>
<proteinExistence type="inferred from homology"/>
<reference evidence="9" key="1">
    <citation type="submission" date="2025-08" db="UniProtKB">
        <authorList>
            <consortium name="RefSeq"/>
        </authorList>
    </citation>
    <scope>IDENTIFICATION</scope>
    <source>
        <tissue evidence="9">Blood</tissue>
    </source>
</reference>
<dbReference type="KEGG" id="emc:129331022"/>
<dbReference type="PANTHER" id="PTHR19441:SF95">
    <property type="entry name" value="PERLWAPIN ISOFORM X1"/>
    <property type="match status" value="1"/>
</dbReference>
<organism evidence="8 9">
    <name type="scientific">Eublepharis macularius</name>
    <name type="common">Leopard gecko</name>
    <name type="synonym">Cyrtodactylus macularius</name>
    <dbReference type="NCBI Taxonomy" id="481883"/>
    <lineage>
        <taxon>Eukaryota</taxon>
        <taxon>Metazoa</taxon>
        <taxon>Chordata</taxon>
        <taxon>Craniata</taxon>
        <taxon>Vertebrata</taxon>
        <taxon>Euteleostomi</taxon>
        <taxon>Lepidosauria</taxon>
        <taxon>Squamata</taxon>
        <taxon>Bifurcata</taxon>
        <taxon>Gekkota</taxon>
        <taxon>Eublepharidae</taxon>
        <taxon>Eublepharinae</taxon>
        <taxon>Eublepharis</taxon>
    </lineage>
</organism>